<keyword evidence="3" id="KW-1185">Reference proteome</keyword>
<dbReference type="EMBL" id="CM026433">
    <property type="protein sequence ID" value="KAG0553815.1"/>
    <property type="molecule type" value="Genomic_DNA"/>
</dbReference>
<accession>A0A8T0G4H7</accession>
<dbReference type="Proteomes" id="UP000822688">
    <property type="component" value="Chromosome 12"/>
</dbReference>
<reference evidence="2" key="1">
    <citation type="submission" date="2020-06" db="EMBL/GenBank/DDBJ databases">
        <title>WGS assembly of Ceratodon purpureus strain R40.</title>
        <authorList>
            <person name="Carey S.B."/>
            <person name="Jenkins J."/>
            <person name="Shu S."/>
            <person name="Lovell J.T."/>
            <person name="Sreedasyam A."/>
            <person name="Maumus F."/>
            <person name="Tiley G.P."/>
            <person name="Fernandez-Pozo N."/>
            <person name="Barry K."/>
            <person name="Chen C."/>
            <person name="Wang M."/>
            <person name="Lipzen A."/>
            <person name="Daum C."/>
            <person name="Saski C.A."/>
            <person name="Payton A.C."/>
            <person name="Mcbreen J.C."/>
            <person name="Conrad R.E."/>
            <person name="Kollar L.M."/>
            <person name="Olsson S."/>
            <person name="Huttunen S."/>
            <person name="Landis J.B."/>
            <person name="Wickett N.J."/>
            <person name="Johnson M.G."/>
            <person name="Rensing S.A."/>
            <person name="Grimwood J."/>
            <person name="Schmutz J."/>
            <person name="Mcdaniel S.F."/>
        </authorList>
    </citation>
    <scope>NUCLEOTIDE SEQUENCE</scope>
    <source>
        <strain evidence="2">R40</strain>
    </source>
</reference>
<comment type="caution">
    <text evidence="2">The sequence shown here is derived from an EMBL/GenBank/DDBJ whole genome shotgun (WGS) entry which is preliminary data.</text>
</comment>
<protein>
    <submittedName>
        <fullName evidence="2">Uncharacterized protein</fullName>
    </submittedName>
</protein>
<feature type="region of interest" description="Disordered" evidence="1">
    <location>
        <begin position="12"/>
        <end position="37"/>
    </location>
</feature>
<evidence type="ECO:0000313" key="3">
    <source>
        <dbReference type="Proteomes" id="UP000822688"/>
    </source>
</evidence>
<name>A0A8T0G4H7_CERPU</name>
<evidence type="ECO:0000313" key="2">
    <source>
        <dbReference type="EMBL" id="KAG0553815.1"/>
    </source>
</evidence>
<gene>
    <name evidence="2" type="ORF">KC19_12G041400</name>
</gene>
<sequence length="148" mass="15441">MASWAGIVHWESSNQGPARSRSRGSASRLQTKPGARRRCYSPDAEMRILTACGLRAATPVGVHALPAPLPPRRSLAVPLLNRQGRHSSAAMGRSITSGLRGAVELQLTISLGGLRPLGWVIGGGLCLRASSAPSCGPSHASWVGSGRM</sequence>
<evidence type="ECO:0000256" key="1">
    <source>
        <dbReference type="SAM" id="MobiDB-lite"/>
    </source>
</evidence>
<organism evidence="2 3">
    <name type="scientific">Ceratodon purpureus</name>
    <name type="common">Fire moss</name>
    <name type="synonym">Dicranum purpureum</name>
    <dbReference type="NCBI Taxonomy" id="3225"/>
    <lineage>
        <taxon>Eukaryota</taxon>
        <taxon>Viridiplantae</taxon>
        <taxon>Streptophyta</taxon>
        <taxon>Embryophyta</taxon>
        <taxon>Bryophyta</taxon>
        <taxon>Bryophytina</taxon>
        <taxon>Bryopsida</taxon>
        <taxon>Dicranidae</taxon>
        <taxon>Pseudoditrichales</taxon>
        <taxon>Ditrichaceae</taxon>
        <taxon>Ceratodon</taxon>
    </lineage>
</organism>
<proteinExistence type="predicted"/>
<dbReference type="AlphaFoldDB" id="A0A8T0G4H7"/>